<gene>
    <name evidence="1" type="ORF">SAMN05216378_1391</name>
</gene>
<dbReference type="STRING" id="1045775.SAMN05216378_1391"/>
<name>A0A1I1V9X5_9BACL</name>
<reference evidence="2" key="1">
    <citation type="submission" date="2016-10" db="EMBL/GenBank/DDBJ databases">
        <authorList>
            <person name="Varghese N."/>
            <person name="Submissions S."/>
        </authorList>
    </citation>
    <scope>NUCLEOTIDE SEQUENCE [LARGE SCALE GENOMIC DNA]</scope>
    <source>
        <strain evidence="2">CGMCC 1.10784</strain>
    </source>
</reference>
<dbReference type="Proteomes" id="UP000198855">
    <property type="component" value="Unassembled WGS sequence"/>
</dbReference>
<dbReference type="AlphaFoldDB" id="A0A1I1V9X5"/>
<evidence type="ECO:0008006" key="3">
    <source>
        <dbReference type="Google" id="ProtNLM"/>
    </source>
</evidence>
<dbReference type="RefSeq" id="WP_091182611.1">
    <property type="nucleotide sequence ID" value="NZ_FOMT01000001.1"/>
</dbReference>
<organism evidence="1 2">
    <name type="scientific">Paenibacillus catalpae</name>
    <dbReference type="NCBI Taxonomy" id="1045775"/>
    <lineage>
        <taxon>Bacteria</taxon>
        <taxon>Bacillati</taxon>
        <taxon>Bacillota</taxon>
        <taxon>Bacilli</taxon>
        <taxon>Bacillales</taxon>
        <taxon>Paenibacillaceae</taxon>
        <taxon>Paenibacillus</taxon>
    </lineage>
</organism>
<evidence type="ECO:0000313" key="1">
    <source>
        <dbReference type="EMBL" id="SFD77883.1"/>
    </source>
</evidence>
<dbReference type="EMBL" id="FOMT01000001">
    <property type="protein sequence ID" value="SFD77883.1"/>
    <property type="molecule type" value="Genomic_DNA"/>
</dbReference>
<proteinExistence type="predicted"/>
<dbReference type="OrthoDB" id="9810012at2"/>
<sequence>MGSRMMHYCMTTEINKLIYSSKETRIHLGGLAPDLTHPVYAPKSVTHFVQVNSQGKKRTDYELFIQKYKEHFTDSFYVGYLSHLVADQIWYETMYLKLVKSLPENEKQNAIDKGYRDFRRLNKKLLTYYPVSPLEEIPAIDNVKIDGLYTEYLPGIAKQLNDDFNVEQSAMSEPLEIYSLESIQKYIQFSISETIKVLHSHVGIPR</sequence>
<keyword evidence="2" id="KW-1185">Reference proteome</keyword>
<accession>A0A1I1V9X5</accession>
<evidence type="ECO:0000313" key="2">
    <source>
        <dbReference type="Proteomes" id="UP000198855"/>
    </source>
</evidence>
<protein>
    <recommendedName>
        <fullName evidence="3">Zinc dependent phospholipase C</fullName>
    </recommendedName>
</protein>